<protein>
    <submittedName>
        <fullName evidence="2">Uncharacterized protein</fullName>
    </submittedName>
</protein>
<evidence type="ECO:0000313" key="3">
    <source>
        <dbReference type="Proteomes" id="UP000703269"/>
    </source>
</evidence>
<dbReference type="AlphaFoldDB" id="A0A9P3LH28"/>
<dbReference type="EMBL" id="BPQB01000046">
    <property type="protein sequence ID" value="GJE95111.1"/>
    <property type="molecule type" value="Genomic_DNA"/>
</dbReference>
<evidence type="ECO:0000313" key="2">
    <source>
        <dbReference type="EMBL" id="GJE95111.1"/>
    </source>
</evidence>
<evidence type="ECO:0000256" key="1">
    <source>
        <dbReference type="SAM" id="MobiDB-lite"/>
    </source>
</evidence>
<organism evidence="2 3">
    <name type="scientific">Phanerochaete sordida</name>
    <dbReference type="NCBI Taxonomy" id="48140"/>
    <lineage>
        <taxon>Eukaryota</taxon>
        <taxon>Fungi</taxon>
        <taxon>Dikarya</taxon>
        <taxon>Basidiomycota</taxon>
        <taxon>Agaricomycotina</taxon>
        <taxon>Agaricomycetes</taxon>
        <taxon>Polyporales</taxon>
        <taxon>Phanerochaetaceae</taxon>
        <taxon>Phanerochaete</taxon>
    </lineage>
</organism>
<keyword evidence="3" id="KW-1185">Reference proteome</keyword>
<sequence>MRAVRSARGKAPRGSETQLELVPYIPAARRLLRPSRCRKASLTNPLPWPRSAACRCAAARTSDRAPRGTRWARPRTTPQRAREPSRGSHAHGTLRTISSTALDFRAGPRAGAPTRSVSRFTVLNGSRVGLRAACCDRLRRRAMSIYLAPLSATYLDFAASSDVCALCKHDRSRNSCRAIAMYI</sequence>
<reference evidence="2 3" key="1">
    <citation type="submission" date="2021-08" db="EMBL/GenBank/DDBJ databases">
        <title>Draft Genome Sequence of Phanerochaete sordida strain YK-624.</title>
        <authorList>
            <person name="Mori T."/>
            <person name="Dohra H."/>
            <person name="Suzuki T."/>
            <person name="Kawagishi H."/>
            <person name="Hirai H."/>
        </authorList>
    </citation>
    <scope>NUCLEOTIDE SEQUENCE [LARGE SCALE GENOMIC DNA]</scope>
    <source>
        <strain evidence="2 3">YK-624</strain>
    </source>
</reference>
<gene>
    <name evidence="2" type="ORF">PsYK624_112910</name>
</gene>
<accession>A0A9P3LH28</accession>
<comment type="caution">
    <text evidence="2">The sequence shown here is derived from an EMBL/GenBank/DDBJ whole genome shotgun (WGS) entry which is preliminary data.</text>
</comment>
<proteinExistence type="predicted"/>
<name>A0A9P3LH28_9APHY</name>
<dbReference type="Proteomes" id="UP000703269">
    <property type="component" value="Unassembled WGS sequence"/>
</dbReference>
<feature type="region of interest" description="Disordered" evidence="1">
    <location>
        <begin position="65"/>
        <end position="93"/>
    </location>
</feature>